<dbReference type="Proteomes" id="UP000694480">
    <property type="component" value="Unassembled WGS sequence"/>
</dbReference>
<dbReference type="EMBL" id="JADKYY010000003">
    <property type="protein sequence ID" value="MBF5026739.1"/>
    <property type="molecule type" value="Genomic_DNA"/>
</dbReference>
<dbReference type="Gene3D" id="3.20.20.30">
    <property type="entry name" value="Luciferase-like domain"/>
    <property type="match status" value="1"/>
</dbReference>
<dbReference type="GO" id="GO:0005829">
    <property type="term" value="C:cytosol"/>
    <property type="evidence" value="ECO:0007669"/>
    <property type="project" value="TreeGrafter"/>
</dbReference>
<dbReference type="NCBIfam" id="TIGR03558">
    <property type="entry name" value="oxido_grp_1"/>
    <property type="match status" value="1"/>
</dbReference>
<dbReference type="RefSeq" id="WP_194738854.1">
    <property type="nucleotide sequence ID" value="NZ_JADKYY010000003.1"/>
</dbReference>
<evidence type="ECO:0000313" key="5">
    <source>
        <dbReference type="Proteomes" id="UP000694480"/>
    </source>
</evidence>
<dbReference type="PANTHER" id="PTHR30137:SF6">
    <property type="entry name" value="LUCIFERASE-LIKE MONOOXYGENASE"/>
    <property type="match status" value="1"/>
</dbReference>
<reference evidence="4" key="1">
    <citation type="submission" date="2020-11" db="EMBL/GenBank/DDBJ databases">
        <title>Genome seq and assembly of Planobacterium sp.</title>
        <authorList>
            <person name="Chhetri G."/>
        </authorList>
    </citation>
    <scope>NUCLEOTIDE SEQUENCE</scope>
    <source>
        <strain evidence="4">GCR5</strain>
    </source>
</reference>
<evidence type="ECO:0000256" key="2">
    <source>
        <dbReference type="ARBA" id="ARBA00074555"/>
    </source>
</evidence>
<evidence type="ECO:0000259" key="3">
    <source>
        <dbReference type="Pfam" id="PF00296"/>
    </source>
</evidence>
<keyword evidence="5" id="KW-1185">Reference proteome</keyword>
<name>A0A931EAY6_9FLAO</name>
<dbReference type="CDD" id="cd00347">
    <property type="entry name" value="Flavin_utilizing_monoxygenases"/>
    <property type="match status" value="2"/>
</dbReference>
<feature type="domain" description="Luciferase-like" evidence="3">
    <location>
        <begin position="22"/>
        <end position="301"/>
    </location>
</feature>
<evidence type="ECO:0000256" key="1">
    <source>
        <dbReference type="ARBA" id="ARBA00007789"/>
    </source>
</evidence>
<dbReference type="GO" id="GO:0016705">
    <property type="term" value="F:oxidoreductase activity, acting on paired donors, with incorporation or reduction of molecular oxygen"/>
    <property type="evidence" value="ECO:0007669"/>
    <property type="project" value="InterPro"/>
</dbReference>
<dbReference type="InterPro" id="IPR050766">
    <property type="entry name" value="Bact_Lucif_Oxidored"/>
</dbReference>
<dbReference type="Pfam" id="PF00296">
    <property type="entry name" value="Bac_luciferase"/>
    <property type="match status" value="1"/>
</dbReference>
<comment type="similarity">
    <text evidence="1">To bacterial alkanal monooxygenase alpha and beta chains.</text>
</comment>
<sequence length="337" mass="37079">MKDYNLPFALSVLDLVPVKKPGAYGEAIEESAQLAEHAERLGYLRYWLAEHHNFEGIASSATSLLIGHIASRTSQIRVGSGGVMLPNHSSLIIAEQFGTLDALYPGRIDLGVGRAPGTDGLTAQALGRNASTINELFPRQILELQRYFSRENSSSSVRAIPGEGANVPIYILGSSTDSAYLAAELGLPYAFAGHFAPEMMERAFTIYHERFSASAVLEKPYTIACLNGIGAATKEEAEFLATTLYQTFLGLIRNARGLNPPPVENMDALWNPSEKAHLLNQLRYSFIGGPRELQEQMASFYRTFRPSEIMFTSSIHDQAARRDSYRILMEVASTLEL</sequence>
<gene>
    <name evidence="4" type="ORF">IC612_02875</name>
</gene>
<comment type="caution">
    <text evidence="4">The sequence shown here is derived from an EMBL/GenBank/DDBJ whole genome shotgun (WGS) entry which is preliminary data.</text>
</comment>
<protein>
    <recommendedName>
        <fullName evidence="2">Luciferase-like monooxygenase</fullName>
    </recommendedName>
</protein>
<dbReference type="FunFam" id="3.20.20.30:FF:000002">
    <property type="entry name" value="LLM class flavin-dependent oxidoreductase"/>
    <property type="match status" value="1"/>
</dbReference>
<dbReference type="SUPFAM" id="SSF51679">
    <property type="entry name" value="Bacterial luciferase-like"/>
    <property type="match status" value="1"/>
</dbReference>
<dbReference type="InterPro" id="IPR011251">
    <property type="entry name" value="Luciferase-like_dom"/>
</dbReference>
<proteinExistence type="predicted"/>
<dbReference type="InterPro" id="IPR036661">
    <property type="entry name" value="Luciferase-like_sf"/>
</dbReference>
<accession>A0A931EAY6</accession>
<dbReference type="PANTHER" id="PTHR30137">
    <property type="entry name" value="LUCIFERASE-LIKE MONOOXYGENASE"/>
    <property type="match status" value="1"/>
</dbReference>
<evidence type="ECO:0000313" key="4">
    <source>
        <dbReference type="EMBL" id="MBF5026739.1"/>
    </source>
</evidence>
<dbReference type="InterPro" id="IPR019949">
    <property type="entry name" value="CmoO-like"/>
</dbReference>
<organism evidence="4 5">
    <name type="scientific">Planobacterium oryzisoli</name>
    <dbReference type="NCBI Taxonomy" id="2771435"/>
    <lineage>
        <taxon>Bacteria</taxon>
        <taxon>Pseudomonadati</taxon>
        <taxon>Bacteroidota</taxon>
        <taxon>Flavobacteriia</taxon>
        <taxon>Flavobacteriales</taxon>
        <taxon>Weeksellaceae</taxon>
        <taxon>Chryseobacterium group</taxon>
        <taxon>Chryseobacterium</taxon>
    </lineage>
</organism>
<dbReference type="AlphaFoldDB" id="A0A931EAY6"/>